<comment type="caution">
    <text evidence="2">The sequence shown here is derived from an EMBL/GenBank/DDBJ whole genome shotgun (WGS) entry which is preliminary data.</text>
</comment>
<dbReference type="InterPro" id="IPR045322">
    <property type="entry name" value="HECTD1/TRIP12-like"/>
</dbReference>
<sequence>MREILKLLNELLPEIVSEQVAEVKSEKEAFLLENHDIVQKYCLDIIPALIQVVNSGVNLSICYGCLSVIHKSIHFSSSDMLQDLLQAADISSFLAGVFMRKDHHVILSALRIVDATMHKLPNVYLSSFIKEGILFAIRALLSADDDLKLSPLFAGVQIETNLIQKQVHPDKCPCFEFDVGQSSKDKRTCKLQKERIQDLANHILTAYFKPESVDPMLGVTSVLQKLRALSDALIAQVNK</sequence>
<evidence type="ECO:0000256" key="1">
    <source>
        <dbReference type="ARBA" id="ARBA00022679"/>
    </source>
</evidence>
<gene>
    <name evidence="2" type="ORF">M569_14801</name>
</gene>
<feature type="non-terminal residue" evidence="2">
    <location>
        <position position="239"/>
    </location>
</feature>
<dbReference type="GO" id="GO:0043161">
    <property type="term" value="P:proteasome-mediated ubiquitin-dependent protein catabolic process"/>
    <property type="evidence" value="ECO:0007669"/>
    <property type="project" value="TreeGrafter"/>
</dbReference>
<evidence type="ECO:0000313" key="3">
    <source>
        <dbReference type="Proteomes" id="UP000015453"/>
    </source>
</evidence>
<organism evidence="2 3">
    <name type="scientific">Genlisea aurea</name>
    <dbReference type="NCBI Taxonomy" id="192259"/>
    <lineage>
        <taxon>Eukaryota</taxon>
        <taxon>Viridiplantae</taxon>
        <taxon>Streptophyta</taxon>
        <taxon>Embryophyta</taxon>
        <taxon>Tracheophyta</taxon>
        <taxon>Spermatophyta</taxon>
        <taxon>Magnoliopsida</taxon>
        <taxon>eudicotyledons</taxon>
        <taxon>Gunneridae</taxon>
        <taxon>Pentapetalae</taxon>
        <taxon>asterids</taxon>
        <taxon>lamiids</taxon>
        <taxon>Lamiales</taxon>
        <taxon>Lentibulariaceae</taxon>
        <taxon>Genlisea</taxon>
    </lineage>
</organism>
<reference evidence="2 3" key="1">
    <citation type="journal article" date="2013" name="BMC Genomics">
        <title>The miniature genome of a carnivorous plant Genlisea aurea contains a low number of genes and short non-coding sequences.</title>
        <authorList>
            <person name="Leushkin E.V."/>
            <person name="Sutormin R.A."/>
            <person name="Nabieva E.R."/>
            <person name="Penin A.A."/>
            <person name="Kondrashov A.S."/>
            <person name="Logacheva M.D."/>
        </authorList>
    </citation>
    <scope>NUCLEOTIDE SEQUENCE [LARGE SCALE GENOMIC DNA]</scope>
</reference>
<name>S8DBB4_9LAMI</name>
<dbReference type="OrthoDB" id="423283at2759"/>
<dbReference type="Proteomes" id="UP000015453">
    <property type="component" value="Unassembled WGS sequence"/>
</dbReference>
<evidence type="ECO:0000313" key="2">
    <source>
        <dbReference type="EMBL" id="EPS60003.1"/>
    </source>
</evidence>
<dbReference type="GO" id="GO:0061630">
    <property type="term" value="F:ubiquitin protein ligase activity"/>
    <property type="evidence" value="ECO:0007669"/>
    <property type="project" value="InterPro"/>
</dbReference>
<dbReference type="AlphaFoldDB" id="S8DBB4"/>
<dbReference type="EMBL" id="AUSU01007905">
    <property type="protein sequence ID" value="EPS60003.1"/>
    <property type="molecule type" value="Genomic_DNA"/>
</dbReference>
<protein>
    <submittedName>
        <fullName evidence="2">Uncharacterized protein</fullName>
    </submittedName>
</protein>
<keyword evidence="3" id="KW-1185">Reference proteome</keyword>
<accession>S8DBB4</accession>
<dbReference type="PANTHER" id="PTHR45670">
    <property type="entry name" value="E3 UBIQUITIN-PROTEIN LIGASE TRIP12"/>
    <property type="match status" value="1"/>
</dbReference>
<keyword evidence="1" id="KW-0808">Transferase</keyword>
<proteinExistence type="predicted"/>
<dbReference type="GO" id="GO:0000209">
    <property type="term" value="P:protein polyubiquitination"/>
    <property type="evidence" value="ECO:0007669"/>
    <property type="project" value="TreeGrafter"/>
</dbReference>
<dbReference type="PANTHER" id="PTHR45670:SF10">
    <property type="entry name" value="E3 UBIQUITIN-PROTEIN LIGASE UPL4"/>
    <property type="match status" value="1"/>
</dbReference>